<dbReference type="HOGENOM" id="CLU_030403_3_0_0"/>
<dbReference type="GO" id="GO:0046872">
    <property type="term" value="F:metal ion binding"/>
    <property type="evidence" value="ECO:0007669"/>
    <property type="project" value="UniProtKB-UniRule"/>
</dbReference>
<dbReference type="KEGG" id="atm:ANT_03160"/>
<dbReference type="NCBIfam" id="TIGR02289">
    <property type="entry name" value="M3_not_pepF"/>
    <property type="match status" value="1"/>
</dbReference>
<comment type="cofactor">
    <cofactor evidence="6">
        <name>Zn(2+)</name>
        <dbReference type="ChEBI" id="CHEBI:29105"/>
    </cofactor>
    <text evidence="6">Binds 1 zinc ion.</text>
</comment>
<proteinExistence type="inferred from homology"/>
<dbReference type="GO" id="GO:0006508">
    <property type="term" value="P:proteolysis"/>
    <property type="evidence" value="ECO:0007669"/>
    <property type="project" value="UniProtKB-KW"/>
</dbReference>
<sequence>MFDQLPTNPAELRNWTWADFAPYYDDLKQRPLTQATLTEWLKDWTSIAERVDELYNRLYVAVTVNTADEESRALYMRFLDETYTQSMEAEQALKEKLLHSGLEPEGFEIPLRNLRAEAELFRPENLPLLAEEQKLTKEYDRIVGAQTVQWDGEEKTLTALTPYLHDPDRALREKVWRLSAERRLADRQALNDLWVQLLELRQKIAANAGAPDYRAYRWKQMLRFDYTPEDSKRFCAAIEEAVVPAARQLREERRKQMGLPALRPWDVDVDPLGRPGLRPFDSVETFEQGISAIFHHIDPVLGERFDTMRRERLLDLDNRKNKAPGGYCTSFAVARKPFIFMNAVGTQDDVSTLLHEGGHAFHVFESAALPYIQQLSVPMEFAEVASMSMEYLGLPFLTREHGAFYTPEEAQRARWEQFEKAILFWPYMAVVDSFQHWVYENPRLAADPAECDKTWSNLWRRFMVGVDESGFEDVVATGWHRKLHIFQVPFYYVEYGLAQLGAAQVWLNSLKDRTGAVQAYRKALSLGGTVTLPQLYQTGGARLAFDAETLRRVVDAMLSAMQV</sequence>
<evidence type="ECO:0000256" key="2">
    <source>
        <dbReference type="ARBA" id="ARBA00022723"/>
    </source>
</evidence>
<evidence type="ECO:0000256" key="6">
    <source>
        <dbReference type="RuleBase" id="RU003435"/>
    </source>
</evidence>
<evidence type="ECO:0000313" key="9">
    <source>
        <dbReference type="Proteomes" id="UP000008922"/>
    </source>
</evidence>
<dbReference type="STRING" id="926569.ANT_03160"/>
<keyword evidence="9" id="KW-1185">Reference proteome</keyword>
<dbReference type="Proteomes" id="UP000008922">
    <property type="component" value="Chromosome"/>
</dbReference>
<dbReference type="SUPFAM" id="SSF55486">
    <property type="entry name" value="Metalloproteases ('zincins'), catalytic domain"/>
    <property type="match status" value="1"/>
</dbReference>
<evidence type="ECO:0000256" key="5">
    <source>
        <dbReference type="ARBA" id="ARBA00023049"/>
    </source>
</evidence>
<dbReference type="InParanoid" id="E8N015"/>
<keyword evidence="1 6" id="KW-0645">Protease</keyword>
<evidence type="ECO:0000313" key="8">
    <source>
        <dbReference type="EMBL" id="BAJ62350.1"/>
    </source>
</evidence>
<keyword evidence="4 6" id="KW-0862">Zinc</keyword>
<dbReference type="GO" id="GO:0006518">
    <property type="term" value="P:peptide metabolic process"/>
    <property type="evidence" value="ECO:0007669"/>
    <property type="project" value="TreeGrafter"/>
</dbReference>
<evidence type="ECO:0000259" key="7">
    <source>
        <dbReference type="Pfam" id="PF01432"/>
    </source>
</evidence>
<organism evidence="8 9">
    <name type="scientific">Anaerolinea thermophila (strain DSM 14523 / JCM 11388 / NBRC 100420 / UNI-1)</name>
    <dbReference type="NCBI Taxonomy" id="926569"/>
    <lineage>
        <taxon>Bacteria</taxon>
        <taxon>Bacillati</taxon>
        <taxon>Chloroflexota</taxon>
        <taxon>Anaerolineae</taxon>
        <taxon>Anaerolineales</taxon>
        <taxon>Anaerolineaceae</taxon>
        <taxon>Anaerolinea</taxon>
    </lineage>
</organism>
<evidence type="ECO:0000256" key="1">
    <source>
        <dbReference type="ARBA" id="ARBA00022670"/>
    </source>
</evidence>
<dbReference type="PANTHER" id="PTHR11804">
    <property type="entry name" value="PROTEASE M3 THIMET OLIGOPEPTIDASE-RELATED"/>
    <property type="match status" value="1"/>
</dbReference>
<feature type="domain" description="Peptidase M3A/M3B catalytic" evidence="7">
    <location>
        <begin position="163"/>
        <end position="551"/>
    </location>
</feature>
<accession>E8N015</accession>
<keyword evidence="5 6" id="KW-0482">Metalloprotease</keyword>
<dbReference type="eggNOG" id="COG1164">
    <property type="taxonomic scope" value="Bacteria"/>
</dbReference>
<dbReference type="EC" id="3.4.24.-" evidence="8"/>
<evidence type="ECO:0000256" key="4">
    <source>
        <dbReference type="ARBA" id="ARBA00022833"/>
    </source>
</evidence>
<dbReference type="OrthoDB" id="9762795at2"/>
<dbReference type="PANTHER" id="PTHR11804:SF48">
    <property type="entry name" value="PUTATIVE-RELATED"/>
    <property type="match status" value="1"/>
</dbReference>
<dbReference type="RefSeq" id="WP_013558747.1">
    <property type="nucleotide sequence ID" value="NC_014960.1"/>
</dbReference>
<gene>
    <name evidence="8" type="ordered locus">ANT_03160</name>
</gene>
<dbReference type="CDD" id="cd09606">
    <property type="entry name" value="M3B_PepF"/>
    <property type="match status" value="1"/>
</dbReference>
<dbReference type="EMBL" id="AP012029">
    <property type="protein sequence ID" value="BAJ62350.1"/>
    <property type="molecule type" value="Genomic_DNA"/>
</dbReference>
<dbReference type="AlphaFoldDB" id="E8N015"/>
<dbReference type="InterPro" id="IPR001567">
    <property type="entry name" value="Pept_M3A_M3B_dom"/>
</dbReference>
<reference evidence="8 9" key="1">
    <citation type="submission" date="2010-12" db="EMBL/GenBank/DDBJ databases">
        <title>Whole genome sequence of Anaerolinea thermophila UNI-1.</title>
        <authorList>
            <person name="Narita-Yamada S."/>
            <person name="Kishi E."/>
            <person name="Watanabe Y."/>
            <person name="Takasaki K."/>
            <person name="Ankai A."/>
            <person name="Oguchi A."/>
            <person name="Fukui S."/>
            <person name="Takahashi M."/>
            <person name="Yashiro I."/>
            <person name="Hosoyama A."/>
            <person name="Sekiguchi Y."/>
            <person name="Hanada S."/>
            <person name="Fujita N."/>
        </authorList>
    </citation>
    <scope>NUCLEOTIDE SEQUENCE [LARGE SCALE GENOMIC DNA]</scope>
    <source>
        <strain evidence="9">DSM 14523 / JCM 11388 / NBRC 100420 / UNI-1</strain>
    </source>
</reference>
<evidence type="ECO:0000256" key="3">
    <source>
        <dbReference type="ARBA" id="ARBA00022801"/>
    </source>
</evidence>
<dbReference type="Pfam" id="PF01432">
    <property type="entry name" value="Peptidase_M3"/>
    <property type="match status" value="1"/>
</dbReference>
<comment type="similarity">
    <text evidence="6">Belongs to the peptidase M3 family.</text>
</comment>
<dbReference type="Gene3D" id="1.10.1370.30">
    <property type="match status" value="1"/>
</dbReference>
<dbReference type="GO" id="GO:0004222">
    <property type="term" value="F:metalloendopeptidase activity"/>
    <property type="evidence" value="ECO:0007669"/>
    <property type="project" value="InterPro"/>
</dbReference>
<name>E8N015_ANATU</name>
<dbReference type="InterPro" id="IPR011976">
    <property type="entry name" value="Pept_M3B_oligopep-rel"/>
</dbReference>
<keyword evidence="3 6" id="KW-0378">Hydrolase</keyword>
<keyword evidence="2 6" id="KW-0479">Metal-binding</keyword>
<dbReference type="InterPro" id="IPR045090">
    <property type="entry name" value="Pept_M3A_M3B"/>
</dbReference>
<protein>
    <submittedName>
        <fullName evidence="8">M3 family peptidase</fullName>
        <ecNumber evidence="8">3.4.24.-</ecNumber>
    </submittedName>
</protein>